<dbReference type="Pfam" id="PF01553">
    <property type="entry name" value="Acyltransferase"/>
    <property type="match status" value="1"/>
</dbReference>
<dbReference type="InterPro" id="IPR002123">
    <property type="entry name" value="Plipid/glycerol_acylTrfase"/>
</dbReference>
<reference evidence="2" key="1">
    <citation type="submission" date="2018-05" db="EMBL/GenBank/DDBJ databases">
        <authorList>
            <person name="Lanie J.A."/>
            <person name="Ng W.-L."/>
            <person name="Kazmierczak K.M."/>
            <person name="Andrzejewski T.M."/>
            <person name="Davidsen T.M."/>
            <person name="Wayne K.J."/>
            <person name="Tettelin H."/>
            <person name="Glass J.I."/>
            <person name="Rusch D."/>
            <person name="Podicherti R."/>
            <person name="Tsui H.-C.T."/>
            <person name="Winkler M.E."/>
        </authorList>
    </citation>
    <scope>NUCLEOTIDE SEQUENCE</scope>
</reference>
<evidence type="ECO:0000313" key="2">
    <source>
        <dbReference type="EMBL" id="SUZ57058.1"/>
    </source>
</evidence>
<dbReference type="InterPro" id="IPR052744">
    <property type="entry name" value="GPAT/DAPAT"/>
</dbReference>
<organism evidence="2">
    <name type="scientific">marine metagenome</name>
    <dbReference type="NCBI Taxonomy" id="408172"/>
    <lineage>
        <taxon>unclassified sequences</taxon>
        <taxon>metagenomes</taxon>
        <taxon>ecological metagenomes</taxon>
    </lineage>
</organism>
<dbReference type="AlphaFoldDB" id="A0A381NT67"/>
<dbReference type="SUPFAM" id="SSF69593">
    <property type="entry name" value="Glycerol-3-phosphate (1)-acyltransferase"/>
    <property type="match status" value="1"/>
</dbReference>
<dbReference type="PANTHER" id="PTHR31605">
    <property type="entry name" value="GLYCEROL-3-PHOSPHATE O-ACYLTRANSFERASE 1"/>
    <property type="match status" value="1"/>
</dbReference>
<gene>
    <name evidence="2" type="ORF">METZ01_LOCUS9912</name>
</gene>
<feature type="domain" description="Phospholipid/glycerol acyltransferase" evidence="1">
    <location>
        <begin position="28"/>
        <end position="91"/>
    </location>
</feature>
<accession>A0A381NT67</accession>
<feature type="non-terminal residue" evidence="2">
    <location>
        <position position="109"/>
    </location>
</feature>
<dbReference type="GO" id="GO:0008654">
    <property type="term" value="P:phospholipid biosynthetic process"/>
    <property type="evidence" value="ECO:0007669"/>
    <property type="project" value="TreeGrafter"/>
</dbReference>
<evidence type="ECO:0000259" key="1">
    <source>
        <dbReference type="Pfam" id="PF01553"/>
    </source>
</evidence>
<proteinExistence type="predicted"/>
<name>A0A381NT67_9ZZZZ</name>
<dbReference type="GO" id="GO:0004366">
    <property type="term" value="F:glycerol-3-phosphate O-acyltransferase activity"/>
    <property type="evidence" value="ECO:0007669"/>
    <property type="project" value="TreeGrafter"/>
</dbReference>
<dbReference type="GO" id="GO:0016287">
    <property type="term" value="F:glycerone-phosphate O-acyltransferase activity"/>
    <property type="evidence" value="ECO:0007669"/>
    <property type="project" value="TreeGrafter"/>
</dbReference>
<sequence length="109" mass="11786">VVARIITKLVGWAVSIFYDVERRGPGLPEGPVLITANHPNALIDPLVVFQTAGRPSRPLAKAPLFDQLIVGTALRALGGLPVYRKQDDPKLMHLNDRTFDAAIDALHAG</sequence>
<dbReference type="EMBL" id="UINC01000539">
    <property type="protein sequence ID" value="SUZ57058.1"/>
    <property type="molecule type" value="Genomic_DNA"/>
</dbReference>
<feature type="non-terminal residue" evidence="2">
    <location>
        <position position="1"/>
    </location>
</feature>
<protein>
    <recommendedName>
        <fullName evidence="1">Phospholipid/glycerol acyltransferase domain-containing protein</fullName>
    </recommendedName>
</protein>
<dbReference type="PANTHER" id="PTHR31605:SF0">
    <property type="entry name" value="GLYCEROL-3-PHOSPHATE O-ACYLTRANSFERASE 1"/>
    <property type="match status" value="1"/>
</dbReference>